<dbReference type="Proteomes" id="UP000193781">
    <property type="component" value="Unassembled WGS sequence"/>
</dbReference>
<keyword evidence="3" id="KW-1185">Reference proteome</keyword>
<dbReference type="EMBL" id="LQPH01000129">
    <property type="protein sequence ID" value="ORW20800.1"/>
    <property type="molecule type" value="Genomic_DNA"/>
</dbReference>
<dbReference type="STRING" id="244292.ABW17_21160"/>
<gene>
    <name evidence="2" type="ORF">AWC17_07330</name>
</gene>
<dbReference type="RefSeq" id="WP_046185106.1">
    <property type="nucleotide sequence ID" value="NZ_JACPNT010000041.1"/>
</dbReference>
<evidence type="ECO:0000313" key="3">
    <source>
        <dbReference type="Proteomes" id="UP000193781"/>
    </source>
</evidence>
<keyword evidence="1" id="KW-1133">Transmembrane helix</keyword>
<accession>A0A1X1ZC31</accession>
<name>A0A1X1ZC31_9MYCO</name>
<protein>
    <submittedName>
        <fullName evidence="2">Uncharacterized protein</fullName>
    </submittedName>
</protein>
<evidence type="ECO:0000313" key="2">
    <source>
        <dbReference type="EMBL" id="ORW20800.1"/>
    </source>
</evidence>
<comment type="caution">
    <text evidence="2">The sequence shown here is derived from an EMBL/GenBank/DDBJ whole genome shotgun (WGS) entry which is preliminary data.</text>
</comment>
<sequence length="197" mass="20514">MFSSKPEPIRLRWVAVVAVAVASVVAAAVVLIGTAHAPSPVRLASAEPIEIAQGVSIVPAPGWTLGHRGPNWVALSNADLSAQLRVTVKPAGGTDAVAVLQADKNQLVGNASAILGNVRDLSEPHIRTLPGPKFQQEASIDYTADVLAPEGAIPVIGTFTELLNTSSLQSAFIDYRQDNNATPQAASDGGMMIESMF</sequence>
<evidence type="ECO:0000256" key="1">
    <source>
        <dbReference type="SAM" id="Phobius"/>
    </source>
</evidence>
<organism evidence="2 3">
    <name type="scientific">Mycobacterium nebraskense</name>
    <dbReference type="NCBI Taxonomy" id="244292"/>
    <lineage>
        <taxon>Bacteria</taxon>
        <taxon>Bacillati</taxon>
        <taxon>Actinomycetota</taxon>
        <taxon>Actinomycetes</taxon>
        <taxon>Mycobacteriales</taxon>
        <taxon>Mycobacteriaceae</taxon>
        <taxon>Mycobacterium</taxon>
    </lineage>
</organism>
<keyword evidence="1" id="KW-0472">Membrane</keyword>
<reference evidence="2 3" key="1">
    <citation type="submission" date="2016-01" db="EMBL/GenBank/DDBJ databases">
        <title>The new phylogeny of the genus Mycobacterium.</title>
        <authorList>
            <person name="Tarcisio F."/>
            <person name="Conor M."/>
            <person name="Antonella G."/>
            <person name="Elisabetta G."/>
            <person name="Giulia F.S."/>
            <person name="Sara T."/>
            <person name="Anna F."/>
            <person name="Clotilde B."/>
            <person name="Roberto B."/>
            <person name="Veronica D.S."/>
            <person name="Fabio R."/>
            <person name="Monica P."/>
            <person name="Olivier J."/>
            <person name="Enrico T."/>
            <person name="Nicola S."/>
        </authorList>
    </citation>
    <scope>NUCLEOTIDE SEQUENCE [LARGE SCALE GENOMIC DNA]</scope>
    <source>
        <strain evidence="2 3">DSM 44803</strain>
    </source>
</reference>
<feature type="transmembrane region" description="Helical" evidence="1">
    <location>
        <begin position="12"/>
        <end position="33"/>
    </location>
</feature>
<keyword evidence="1" id="KW-0812">Transmembrane</keyword>
<proteinExistence type="predicted"/>
<dbReference type="OrthoDB" id="4731821at2"/>
<dbReference type="AlphaFoldDB" id="A0A1X1ZC31"/>